<evidence type="ECO:0000256" key="7">
    <source>
        <dbReference type="ARBA" id="ARBA00048227"/>
    </source>
</evidence>
<dbReference type="InterPro" id="IPR001211">
    <property type="entry name" value="PLA2"/>
</dbReference>
<feature type="active site" evidence="10">
    <location>
        <position position="67"/>
    </location>
</feature>
<feature type="disulfide bond" evidence="12">
    <location>
        <begin position="79"/>
        <end position="104"/>
    </location>
</feature>
<evidence type="ECO:0000256" key="15">
    <source>
        <dbReference type="SAM" id="SignalP"/>
    </source>
</evidence>
<dbReference type="InterPro" id="IPR033112">
    <property type="entry name" value="PLA2_Asp_AS"/>
</dbReference>
<evidence type="ECO:0000313" key="17">
    <source>
        <dbReference type="Proteomes" id="UP000515202"/>
    </source>
</evidence>
<dbReference type="InterPro" id="IPR033113">
    <property type="entry name" value="PLA2_histidine"/>
</dbReference>
<dbReference type="InterPro" id="IPR036444">
    <property type="entry name" value="PLipase_A2_dom_sf"/>
</dbReference>
<feature type="disulfide bond" evidence="12">
    <location>
        <begin position="48"/>
        <end position="64"/>
    </location>
</feature>
<dbReference type="GeneID" id="105290413"/>
<evidence type="ECO:0000256" key="12">
    <source>
        <dbReference type="PIRSR" id="PIRSR601211-3"/>
    </source>
</evidence>
<comment type="catalytic activity">
    <reaction evidence="5">
        <text>1-hexadecanoyl-2-(9Z-octadecenoyl)-sn-glycero-3-phospho-(1'-sn-glycerol) + H2O = 1-hexadecanoyl-sn-glycero-3-phospho-(1'-sn-glycerol) + (9Z)-octadecenoate + H(+)</text>
        <dbReference type="Rhea" id="RHEA:40919"/>
        <dbReference type="ChEBI" id="CHEBI:15377"/>
        <dbReference type="ChEBI" id="CHEBI:15378"/>
        <dbReference type="ChEBI" id="CHEBI:30823"/>
        <dbReference type="ChEBI" id="CHEBI:72841"/>
        <dbReference type="ChEBI" id="CHEBI:75158"/>
    </reaction>
    <physiologicalReaction direction="left-to-right" evidence="5">
        <dbReference type="Rhea" id="RHEA:40920"/>
    </physiologicalReaction>
</comment>
<feature type="binding site" evidence="11">
    <location>
        <position position="51"/>
    </location>
    <ligand>
        <name>Ca(2+)</name>
        <dbReference type="ChEBI" id="CHEBI:29108"/>
    </ligand>
</feature>
<dbReference type="GO" id="GO:0050482">
    <property type="term" value="P:arachidonate secretion"/>
    <property type="evidence" value="ECO:0007669"/>
    <property type="project" value="InterPro"/>
</dbReference>
<reference evidence="18" key="1">
    <citation type="submission" date="2025-08" db="UniProtKB">
        <authorList>
            <consortium name="RefSeq"/>
        </authorList>
    </citation>
    <scope>IDENTIFICATION</scope>
    <source>
        <tissue evidence="18">Kidney</tissue>
    </source>
</reference>
<evidence type="ECO:0000256" key="9">
    <source>
        <dbReference type="ARBA" id="ARBA00049039"/>
    </source>
</evidence>
<dbReference type="FunFam" id="1.20.90.10:FF:000001">
    <property type="entry name" value="Basic phospholipase A2 homolog"/>
    <property type="match status" value="1"/>
</dbReference>
<proteinExistence type="inferred from homology"/>
<dbReference type="PANTHER" id="PTHR11716:SF57">
    <property type="entry name" value="GROUP IID SECRETORY PHOSPHOLIPASE A2"/>
    <property type="match status" value="1"/>
</dbReference>
<comment type="catalytic activity">
    <reaction evidence="9">
        <text>1-hexadecanoyl-2-(9Z,12Z-octadecadienoyl)-sn-glycero-3-phosphoethanolamine + H2O = 1-hexadecanoyl-sn-glycero-3-phosphoethanolamine + (9Z,12Z)-octadecadienoate + H(+)</text>
        <dbReference type="Rhea" id="RHEA:40815"/>
        <dbReference type="ChEBI" id="CHEBI:15377"/>
        <dbReference type="ChEBI" id="CHEBI:15378"/>
        <dbReference type="ChEBI" id="CHEBI:30245"/>
        <dbReference type="ChEBI" id="CHEBI:73004"/>
        <dbReference type="ChEBI" id="CHEBI:73008"/>
    </reaction>
    <physiologicalReaction direction="left-to-right" evidence="9">
        <dbReference type="Rhea" id="RHEA:40816"/>
    </physiologicalReaction>
</comment>
<dbReference type="PROSITE" id="PS00118">
    <property type="entry name" value="PA2_HIS"/>
    <property type="match status" value="1"/>
</dbReference>
<dbReference type="KEGG" id="pvp:105290413"/>
<dbReference type="InterPro" id="IPR016090">
    <property type="entry name" value="PLA2-like_dom"/>
</dbReference>
<keyword evidence="11 14" id="KW-0106">Calcium</keyword>
<evidence type="ECO:0000256" key="14">
    <source>
        <dbReference type="RuleBase" id="RU361236"/>
    </source>
</evidence>
<evidence type="ECO:0000256" key="1">
    <source>
        <dbReference type="ARBA" id="ARBA00004613"/>
    </source>
</evidence>
<evidence type="ECO:0000313" key="18">
    <source>
        <dbReference type="RefSeq" id="XP_011355808.1"/>
    </source>
</evidence>
<evidence type="ECO:0000256" key="13">
    <source>
        <dbReference type="RuleBase" id="RU003654"/>
    </source>
</evidence>
<dbReference type="CDD" id="cd00125">
    <property type="entry name" value="PLA2c"/>
    <property type="match status" value="1"/>
</dbReference>
<keyword evidence="11" id="KW-0479">Metal-binding</keyword>
<feature type="signal peptide" evidence="15">
    <location>
        <begin position="1"/>
        <end position="15"/>
    </location>
</feature>
<dbReference type="SMART" id="SM00085">
    <property type="entry name" value="PA2c"/>
    <property type="match status" value="1"/>
</dbReference>
<comment type="cofactor">
    <cofactor evidence="11">
        <name>Ca(2+)</name>
        <dbReference type="ChEBI" id="CHEBI:29108"/>
    </cofactor>
    <text evidence="11">Binds 1 Ca(2+) ion per subunit.</text>
</comment>
<dbReference type="Gene3D" id="1.20.90.10">
    <property type="entry name" value="Phospholipase A2 domain"/>
    <property type="match status" value="1"/>
</dbReference>
<feature type="disulfide bond" evidence="12">
    <location>
        <begin position="97"/>
        <end position="109"/>
    </location>
</feature>
<keyword evidence="3 14" id="KW-0964">Secreted</keyword>
<evidence type="ECO:0000256" key="10">
    <source>
        <dbReference type="PIRSR" id="PIRSR601211-1"/>
    </source>
</evidence>
<feature type="active site" evidence="10">
    <location>
        <position position="112"/>
    </location>
</feature>
<feature type="binding site" evidence="11">
    <location>
        <position position="68"/>
    </location>
    <ligand>
        <name>Ca(2+)</name>
        <dbReference type="ChEBI" id="CHEBI:29108"/>
    </ligand>
</feature>
<keyword evidence="4 12" id="KW-1015">Disulfide bond</keyword>
<feature type="disulfide bond" evidence="12">
    <location>
        <begin position="70"/>
        <end position="111"/>
    </location>
</feature>
<dbReference type="PROSITE" id="PS00119">
    <property type="entry name" value="PA2_ASP"/>
    <property type="match status" value="1"/>
</dbReference>
<dbReference type="GO" id="GO:0016042">
    <property type="term" value="P:lipid catabolic process"/>
    <property type="evidence" value="ECO:0007669"/>
    <property type="project" value="InterPro"/>
</dbReference>
<comment type="subcellular location">
    <subcellularLocation>
        <location evidence="1 14">Secreted</location>
    </subcellularLocation>
</comment>
<keyword evidence="17" id="KW-1185">Reference proteome</keyword>
<feature type="binding site" evidence="11">
    <location>
        <position position="49"/>
    </location>
    <ligand>
        <name>Ca(2+)</name>
        <dbReference type="ChEBI" id="CHEBI:29108"/>
    </ligand>
</feature>
<dbReference type="SUPFAM" id="SSF48619">
    <property type="entry name" value="Phospholipase A2, PLA2"/>
    <property type="match status" value="1"/>
</dbReference>
<comment type="similarity">
    <text evidence="2 13">Belongs to the phospholipase A2 family.</text>
</comment>
<dbReference type="GO" id="GO:0042130">
    <property type="term" value="P:negative regulation of T cell proliferation"/>
    <property type="evidence" value="ECO:0007669"/>
    <property type="project" value="TreeGrafter"/>
</dbReference>
<dbReference type="Pfam" id="PF00068">
    <property type="entry name" value="Phospholip_A2_1"/>
    <property type="match status" value="1"/>
</dbReference>
<sequence length="148" mass="17057">MELLQLCMLVVFAGACPTQGGILNLNNMVRQMTEKTPIISYWFYGCHCGLGGKGPPLDATDRCCHAHDCCYAHLRHHRCRFHTDHYNYNFSHGDIQCSDKGSWCEQELCACDKEVAFCLQRHLGSYKKKLRFTRQFWPSRCKGKTPMC</sequence>
<dbReference type="GO" id="GO:0005509">
    <property type="term" value="F:calcium ion binding"/>
    <property type="evidence" value="ECO:0007669"/>
    <property type="project" value="InterPro"/>
</dbReference>
<dbReference type="GO" id="GO:0005576">
    <property type="term" value="C:extracellular region"/>
    <property type="evidence" value="ECO:0007669"/>
    <property type="project" value="UniProtKB-SubCell"/>
</dbReference>
<accession>A0A6P3Q0B5</accession>
<dbReference type="GO" id="GO:0005543">
    <property type="term" value="F:phospholipid binding"/>
    <property type="evidence" value="ECO:0007669"/>
    <property type="project" value="TreeGrafter"/>
</dbReference>
<dbReference type="Proteomes" id="UP000515202">
    <property type="component" value="Unplaced"/>
</dbReference>
<evidence type="ECO:0000256" key="3">
    <source>
        <dbReference type="ARBA" id="ARBA00022525"/>
    </source>
</evidence>
<name>A0A6P3Q0B5_PTEVA</name>
<dbReference type="PRINTS" id="PR00389">
    <property type="entry name" value="PHPHLIPASEA2"/>
</dbReference>
<dbReference type="RefSeq" id="XP_011355808.1">
    <property type="nucleotide sequence ID" value="XM_011357506.2"/>
</dbReference>
<dbReference type="GO" id="GO:0047498">
    <property type="term" value="F:calcium-dependent phospholipase A2 activity"/>
    <property type="evidence" value="ECO:0007669"/>
    <property type="project" value="TreeGrafter"/>
</dbReference>
<dbReference type="EC" id="3.1.1.4" evidence="14"/>
<dbReference type="AlphaFoldDB" id="A0A6P3Q0B5"/>
<dbReference type="OrthoDB" id="5841574at2759"/>
<organism evidence="17 18">
    <name type="scientific">Pteropus vampyrus</name>
    <name type="common">Large flying fox</name>
    <dbReference type="NCBI Taxonomy" id="132908"/>
    <lineage>
        <taxon>Eukaryota</taxon>
        <taxon>Metazoa</taxon>
        <taxon>Chordata</taxon>
        <taxon>Craniata</taxon>
        <taxon>Vertebrata</taxon>
        <taxon>Euteleostomi</taxon>
        <taxon>Mammalia</taxon>
        <taxon>Eutheria</taxon>
        <taxon>Laurasiatheria</taxon>
        <taxon>Chiroptera</taxon>
        <taxon>Yinpterochiroptera</taxon>
        <taxon>Pteropodoidea</taxon>
        <taxon>Pteropodidae</taxon>
        <taxon>Pteropodinae</taxon>
        <taxon>Pteropus</taxon>
    </lineage>
</organism>
<evidence type="ECO:0000256" key="11">
    <source>
        <dbReference type="PIRSR" id="PIRSR601211-2"/>
    </source>
</evidence>
<evidence type="ECO:0000256" key="2">
    <source>
        <dbReference type="ARBA" id="ARBA00007056"/>
    </source>
</evidence>
<evidence type="ECO:0000256" key="5">
    <source>
        <dbReference type="ARBA" id="ARBA00048015"/>
    </source>
</evidence>
<evidence type="ECO:0000259" key="16">
    <source>
        <dbReference type="SMART" id="SM00085"/>
    </source>
</evidence>
<dbReference type="PANTHER" id="PTHR11716">
    <property type="entry name" value="PHOSPHOLIPASE A2 FAMILY MEMBER"/>
    <property type="match status" value="1"/>
</dbReference>
<evidence type="ECO:0000256" key="8">
    <source>
        <dbReference type="ARBA" id="ARBA00048699"/>
    </source>
</evidence>
<keyword evidence="14" id="KW-0443">Lipid metabolism</keyword>
<feature type="domain" description="Phospholipase A2-like central" evidence="16">
    <location>
        <begin position="21"/>
        <end position="142"/>
    </location>
</feature>
<dbReference type="GO" id="GO:0006644">
    <property type="term" value="P:phospholipid metabolic process"/>
    <property type="evidence" value="ECO:0007669"/>
    <property type="project" value="InterPro"/>
</dbReference>
<comment type="catalytic activity">
    <reaction evidence="7">
        <text>1,2-dihexadecanoyl-sn-glycero-3-phosphocholine + H2O = 1-hexadecanoyl-sn-glycero-3-phosphocholine + hexadecanoate + H(+)</text>
        <dbReference type="Rhea" id="RHEA:41223"/>
        <dbReference type="ChEBI" id="CHEBI:7896"/>
        <dbReference type="ChEBI" id="CHEBI:15377"/>
        <dbReference type="ChEBI" id="CHEBI:15378"/>
        <dbReference type="ChEBI" id="CHEBI:72998"/>
        <dbReference type="ChEBI" id="CHEBI:72999"/>
    </reaction>
    <physiologicalReaction direction="left-to-right" evidence="7">
        <dbReference type="Rhea" id="RHEA:41224"/>
    </physiologicalReaction>
</comment>
<feature type="chain" id="PRO_5027996552" description="Phospholipase A2" evidence="15">
    <location>
        <begin position="16"/>
        <end position="148"/>
    </location>
</feature>
<evidence type="ECO:0000256" key="6">
    <source>
        <dbReference type="ARBA" id="ARBA00048221"/>
    </source>
</evidence>
<keyword evidence="14" id="KW-0378">Hydrolase</keyword>
<comment type="catalytic activity">
    <reaction evidence="14">
        <text>a 1,2-diacyl-sn-glycero-3-phosphocholine + H2O = a 1-acyl-sn-glycero-3-phosphocholine + a fatty acid + H(+)</text>
        <dbReference type="Rhea" id="RHEA:15801"/>
        <dbReference type="ChEBI" id="CHEBI:15377"/>
        <dbReference type="ChEBI" id="CHEBI:15378"/>
        <dbReference type="ChEBI" id="CHEBI:28868"/>
        <dbReference type="ChEBI" id="CHEBI:57643"/>
        <dbReference type="ChEBI" id="CHEBI:58168"/>
        <dbReference type="EC" id="3.1.1.4"/>
    </reaction>
</comment>
<comment type="catalytic activity">
    <reaction evidence="6">
        <text>N-hexadecanoyl-1,2-di-(9Z-octadecenoyl)-sn-glycero-3-phosphoethanolamine + H2O = N-hexadecanoyl-1-(9Z-octadecenoyl)-sn-glycero-3-phosphoethanolamine + (9Z)-octadecenoate + H(+)</text>
        <dbReference type="Rhea" id="RHEA:45424"/>
        <dbReference type="ChEBI" id="CHEBI:15377"/>
        <dbReference type="ChEBI" id="CHEBI:15378"/>
        <dbReference type="ChEBI" id="CHEBI:30823"/>
        <dbReference type="ChEBI" id="CHEBI:78097"/>
        <dbReference type="ChEBI" id="CHEBI:85217"/>
    </reaction>
    <physiologicalReaction direction="left-to-right" evidence="6">
        <dbReference type="Rhea" id="RHEA:45425"/>
    </physiologicalReaction>
</comment>
<feature type="disulfide bond" evidence="12">
    <location>
        <begin position="63"/>
        <end position="118"/>
    </location>
</feature>
<comment type="catalytic activity">
    <reaction evidence="8">
        <text>1-hexadecanoyl-2-(9Z-octadecenoyl)-sn-glycero-3-phosphocholine + H2O = 1-hexadecanoyl-sn-glycero-3-phosphocholine + (9Z)-octadecenoate + H(+)</text>
        <dbReference type="Rhea" id="RHEA:38779"/>
        <dbReference type="ChEBI" id="CHEBI:15377"/>
        <dbReference type="ChEBI" id="CHEBI:15378"/>
        <dbReference type="ChEBI" id="CHEBI:30823"/>
        <dbReference type="ChEBI" id="CHEBI:72998"/>
        <dbReference type="ChEBI" id="CHEBI:73001"/>
    </reaction>
    <physiologicalReaction direction="left-to-right" evidence="8">
        <dbReference type="Rhea" id="RHEA:38780"/>
    </physiologicalReaction>
</comment>
<gene>
    <name evidence="18" type="primary">PLA2G2D</name>
</gene>
<evidence type="ECO:0000256" key="4">
    <source>
        <dbReference type="ARBA" id="ARBA00023157"/>
    </source>
</evidence>
<keyword evidence="15" id="KW-0732">Signal</keyword>
<dbReference type="CTD" id="26279"/>
<protein>
    <recommendedName>
        <fullName evidence="14">Phospholipase A2</fullName>
        <ecNumber evidence="14">3.1.1.4</ecNumber>
    </recommendedName>
</protein>